<dbReference type="AlphaFoldDB" id="A0AAE1Q1L8"/>
<protein>
    <submittedName>
        <fullName evidence="2">Uncharacterized protein</fullName>
    </submittedName>
</protein>
<evidence type="ECO:0000313" key="2">
    <source>
        <dbReference type="EMBL" id="KAK4317002.1"/>
    </source>
</evidence>
<reference evidence="2" key="1">
    <citation type="submission" date="2023-11" db="EMBL/GenBank/DDBJ databases">
        <title>Genome assemblies of two species of porcelain crab, Petrolisthes cinctipes and Petrolisthes manimaculis (Anomura: Porcellanidae).</title>
        <authorList>
            <person name="Angst P."/>
        </authorList>
    </citation>
    <scope>NUCLEOTIDE SEQUENCE</scope>
    <source>
        <strain evidence="2">PB745_02</strain>
        <tissue evidence="2">Gill</tissue>
    </source>
</reference>
<keyword evidence="1" id="KW-1133">Transmembrane helix</keyword>
<dbReference type="EMBL" id="JAWZYT010000961">
    <property type="protein sequence ID" value="KAK4317002.1"/>
    <property type="molecule type" value="Genomic_DNA"/>
</dbReference>
<comment type="caution">
    <text evidence="2">The sequence shown here is derived from an EMBL/GenBank/DDBJ whole genome shotgun (WGS) entry which is preliminary data.</text>
</comment>
<evidence type="ECO:0000313" key="3">
    <source>
        <dbReference type="Proteomes" id="UP001292094"/>
    </source>
</evidence>
<organism evidence="2 3">
    <name type="scientific">Petrolisthes manimaculis</name>
    <dbReference type="NCBI Taxonomy" id="1843537"/>
    <lineage>
        <taxon>Eukaryota</taxon>
        <taxon>Metazoa</taxon>
        <taxon>Ecdysozoa</taxon>
        <taxon>Arthropoda</taxon>
        <taxon>Crustacea</taxon>
        <taxon>Multicrustacea</taxon>
        <taxon>Malacostraca</taxon>
        <taxon>Eumalacostraca</taxon>
        <taxon>Eucarida</taxon>
        <taxon>Decapoda</taxon>
        <taxon>Pleocyemata</taxon>
        <taxon>Anomura</taxon>
        <taxon>Galatheoidea</taxon>
        <taxon>Porcellanidae</taxon>
        <taxon>Petrolisthes</taxon>
    </lineage>
</organism>
<keyword evidence="1" id="KW-0812">Transmembrane</keyword>
<gene>
    <name evidence="2" type="ORF">Pmani_011903</name>
</gene>
<evidence type="ECO:0000256" key="1">
    <source>
        <dbReference type="SAM" id="Phobius"/>
    </source>
</evidence>
<sequence>MNERGCQAVYIRRIQCGTSTTLTTALIYSTSTFHSLQNFISYRKLRMWNKFASSQLAIVVVFCLALGVVGQQDIDSLNHGDFCFGKDNAVKDIDETEVCCRCVNGIVDCVSMPECPAPPTSIRRCCTKVFCGCTLYYCSVYLFWFGGGQRCWRNFG</sequence>
<accession>A0AAE1Q1L8</accession>
<feature type="transmembrane region" description="Helical" evidence="1">
    <location>
        <begin position="51"/>
        <end position="69"/>
    </location>
</feature>
<dbReference type="Proteomes" id="UP001292094">
    <property type="component" value="Unassembled WGS sequence"/>
</dbReference>
<keyword evidence="1" id="KW-0472">Membrane</keyword>
<proteinExistence type="predicted"/>
<name>A0AAE1Q1L8_9EUCA</name>
<keyword evidence="3" id="KW-1185">Reference proteome</keyword>